<feature type="transmembrane region" description="Helical" evidence="1">
    <location>
        <begin position="6"/>
        <end position="28"/>
    </location>
</feature>
<proteinExistence type="predicted"/>
<reference evidence="2" key="1">
    <citation type="submission" date="2020-05" db="EMBL/GenBank/DDBJ databases">
        <authorList>
            <person name="Chiriac C."/>
            <person name="Salcher M."/>
            <person name="Ghai R."/>
            <person name="Kavagutti S V."/>
        </authorList>
    </citation>
    <scope>NUCLEOTIDE SEQUENCE</scope>
</reference>
<protein>
    <submittedName>
        <fullName evidence="2">Unannotated protein</fullName>
    </submittedName>
</protein>
<keyword evidence="1" id="KW-0472">Membrane</keyword>
<name>A0A6J6UYJ5_9ZZZZ</name>
<gene>
    <name evidence="2" type="ORF">UFOPK2806_01977</name>
    <name evidence="3" type="ORF">UFOPK3417_00319</name>
    <name evidence="4" type="ORF">UFOPK4306_02135</name>
</gene>
<keyword evidence="1" id="KW-0812">Transmembrane</keyword>
<dbReference type="EMBL" id="CAEZYY010000034">
    <property type="protein sequence ID" value="CAB4764890.1"/>
    <property type="molecule type" value="Genomic_DNA"/>
</dbReference>
<dbReference type="AlphaFoldDB" id="A0A6J6UYJ5"/>
<dbReference type="EMBL" id="CAFBQP010000108">
    <property type="protein sequence ID" value="CAB5067648.1"/>
    <property type="molecule type" value="Genomic_DNA"/>
</dbReference>
<keyword evidence="1" id="KW-1133">Transmembrane helix</keyword>
<evidence type="ECO:0000256" key="1">
    <source>
        <dbReference type="SAM" id="Phobius"/>
    </source>
</evidence>
<evidence type="ECO:0000313" key="3">
    <source>
        <dbReference type="EMBL" id="CAB4862779.1"/>
    </source>
</evidence>
<organism evidence="2">
    <name type="scientific">freshwater metagenome</name>
    <dbReference type="NCBI Taxonomy" id="449393"/>
    <lineage>
        <taxon>unclassified sequences</taxon>
        <taxon>metagenomes</taxon>
        <taxon>ecological metagenomes</taxon>
    </lineage>
</organism>
<sequence length="177" mass="18986">MTLWKTVYRWVGAVLAVVVLFVVLVLVLGRNLTDTKQSIGPTQRRINRVADLGDDGATSCEHDEIKRGMPAPPALLRRDSTACVVMGVVDDANSLRWFFIGRGNGAGLVRVPKPVRVGLTVVALSNGAVVPMAESVAVRCSPDPNERFEAWVADGRATAGYLNEFGALVAIDCEQPA</sequence>
<evidence type="ECO:0000313" key="4">
    <source>
        <dbReference type="EMBL" id="CAB5067648.1"/>
    </source>
</evidence>
<dbReference type="EMBL" id="CAFBLR010000016">
    <property type="protein sequence ID" value="CAB4862779.1"/>
    <property type="molecule type" value="Genomic_DNA"/>
</dbReference>
<accession>A0A6J6UYJ5</accession>
<evidence type="ECO:0000313" key="2">
    <source>
        <dbReference type="EMBL" id="CAB4764890.1"/>
    </source>
</evidence>